<sequence>MSMRGLTIVVAGPDPDRFRAALTMACAAAALGGRTRVYLHEQAVTLLTATGSAPAGLPDLAELRAVASDSGVELIACQTGLALAGVSATRADVAAGGMIDLLATLSDDRLVTL</sequence>
<dbReference type="InterPro" id="IPR027396">
    <property type="entry name" value="DsrEFH-like"/>
</dbReference>
<organism evidence="1 2">
    <name type="scientific">Sphingomonas hengshuiensis</name>
    <dbReference type="NCBI Taxonomy" id="1609977"/>
    <lineage>
        <taxon>Bacteria</taxon>
        <taxon>Pseudomonadati</taxon>
        <taxon>Pseudomonadota</taxon>
        <taxon>Alphaproteobacteria</taxon>
        <taxon>Sphingomonadales</taxon>
        <taxon>Sphingomonadaceae</taxon>
        <taxon>Sphingomonas</taxon>
    </lineage>
</organism>
<gene>
    <name evidence="1" type="ORF">DI632_05000</name>
</gene>
<proteinExistence type="predicted"/>
<evidence type="ECO:0000313" key="2">
    <source>
        <dbReference type="Proteomes" id="UP000248614"/>
    </source>
</evidence>
<evidence type="ECO:0000313" key="1">
    <source>
        <dbReference type="EMBL" id="PZO79221.1"/>
    </source>
</evidence>
<dbReference type="Proteomes" id="UP000248614">
    <property type="component" value="Unassembled WGS sequence"/>
</dbReference>
<dbReference type="SUPFAM" id="SSF75169">
    <property type="entry name" value="DsrEFH-like"/>
    <property type="match status" value="1"/>
</dbReference>
<dbReference type="Gene3D" id="3.40.1260.10">
    <property type="entry name" value="DsrEFH-like"/>
    <property type="match status" value="1"/>
</dbReference>
<dbReference type="EMBL" id="QFNF01000008">
    <property type="protein sequence ID" value="PZO79221.1"/>
    <property type="molecule type" value="Genomic_DNA"/>
</dbReference>
<comment type="caution">
    <text evidence="1">The sequence shown here is derived from an EMBL/GenBank/DDBJ whole genome shotgun (WGS) entry which is preliminary data.</text>
</comment>
<dbReference type="Pfam" id="PF02635">
    <property type="entry name" value="DsrE"/>
    <property type="match status" value="1"/>
</dbReference>
<protein>
    <submittedName>
        <fullName evidence="1">Peroxiredoxin</fullName>
    </submittedName>
</protein>
<accession>A0A2W5B8F9</accession>
<dbReference type="AlphaFoldDB" id="A0A2W5B8F9"/>
<dbReference type="InterPro" id="IPR003787">
    <property type="entry name" value="Sulphur_relay_DsrE/F-like"/>
</dbReference>
<name>A0A2W5B8F9_9SPHN</name>
<reference evidence="1 2" key="1">
    <citation type="submission" date="2017-08" db="EMBL/GenBank/DDBJ databases">
        <title>Infants hospitalized years apart are colonized by the same room-sourced microbial strains.</title>
        <authorList>
            <person name="Brooks B."/>
            <person name="Olm M.R."/>
            <person name="Firek B.A."/>
            <person name="Baker R."/>
            <person name="Thomas B.C."/>
            <person name="Morowitz M.J."/>
            <person name="Banfield J.F."/>
        </authorList>
    </citation>
    <scope>NUCLEOTIDE SEQUENCE [LARGE SCALE GENOMIC DNA]</scope>
    <source>
        <strain evidence="1">S2_018_000_R3_110</strain>
    </source>
</reference>